<dbReference type="InterPro" id="IPR036259">
    <property type="entry name" value="MFS_trans_sf"/>
</dbReference>
<keyword evidence="4 7" id="KW-0812">Transmembrane</keyword>
<feature type="transmembrane region" description="Helical" evidence="7">
    <location>
        <begin position="7"/>
        <end position="31"/>
    </location>
</feature>
<protein>
    <submittedName>
        <fullName evidence="9">MFS transporter</fullName>
    </submittedName>
</protein>
<comment type="similarity">
    <text evidence="2">Belongs to the major facilitator superfamily.</text>
</comment>
<dbReference type="InterPro" id="IPR020846">
    <property type="entry name" value="MFS_dom"/>
</dbReference>
<name>A0ABW7GBG9_9BURK</name>
<organism evidence="9 10">
    <name type="scientific">Pelomonas nitida</name>
    <dbReference type="NCBI Taxonomy" id="3299027"/>
    <lineage>
        <taxon>Bacteria</taxon>
        <taxon>Pseudomonadati</taxon>
        <taxon>Pseudomonadota</taxon>
        <taxon>Betaproteobacteria</taxon>
        <taxon>Burkholderiales</taxon>
        <taxon>Sphaerotilaceae</taxon>
        <taxon>Roseateles</taxon>
    </lineage>
</organism>
<feature type="transmembrane region" description="Helical" evidence="7">
    <location>
        <begin position="272"/>
        <end position="291"/>
    </location>
</feature>
<feature type="transmembrane region" description="Helical" evidence="7">
    <location>
        <begin position="37"/>
        <end position="60"/>
    </location>
</feature>
<evidence type="ECO:0000313" key="9">
    <source>
        <dbReference type="EMBL" id="MFG6459310.1"/>
    </source>
</evidence>
<evidence type="ECO:0000256" key="2">
    <source>
        <dbReference type="ARBA" id="ARBA00008335"/>
    </source>
</evidence>
<evidence type="ECO:0000256" key="1">
    <source>
        <dbReference type="ARBA" id="ARBA00004127"/>
    </source>
</evidence>
<evidence type="ECO:0000256" key="6">
    <source>
        <dbReference type="ARBA" id="ARBA00023136"/>
    </source>
</evidence>
<dbReference type="PROSITE" id="PS50850">
    <property type="entry name" value="MFS"/>
    <property type="match status" value="1"/>
</dbReference>
<accession>A0ABW7GBG9</accession>
<keyword evidence="3" id="KW-0813">Transport</keyword>
<evidence type="ECO:0000256" key="4">
    <source>
        <dbReference type="ARBA" id="ARBA00022692"/>
    </source>
</evidence>
<dbReference type="Gene3D" id="1.20.1250.20">
    <property type="entry name" value="MFS general substrate transporter like domains"/>
    <property type="match status" value="2"/>
</dbReference>
<keyword evidence="6 7" id="KW-0472">Membrane</keyword>
<dbReference type="Proteomes" id="UP001606305">
    <property type="component" value="Unassembled WGS sequence"/>
</dbReference>
<feature type="transmembrane region" description="Helical" evidence="7">
    <location>
        <begin position="358"/>
        <end position="380"/>
    </location>
</feature>
<evidence type="ECO:0000256" key="7">
    <source>
        <dbReference type="SAM" id="Phobius"/>
    </source>
</evidence>
<feature type="transmembrane region" description="Helical" evidence="7">
    <location>
        <begin position="105"/>
        <end position="122"/>
    </location>
</feature>
<feature type="domain" description="Major facilitator superfamily (MFS) profile" evidence="8">
    <location>
        <begin position="6"/>
        <end position="386"/>
    </location>
</feature>
<dbReference type="InterPro" id="IPR051788">
    <property type="entry name" value="MFS_Transporter"/>
</dbReference>
<reference evidence="9 10" key="1">
    <citation type="submission" date="2024-09" db="EMBL/GenBank/DDBJ databases">
        <title>Novel species of the genus Pelomonas and Roseateles isolated from streams.</title>
        <authorList>
            <person name="Lu H."/>
        </authorList>
    </citation>
    <scope>NUCLEOTIDE SEQUENCE [LARGE SCALE GENOMIC DNA]</scope>
    <source>
        <strain evidence="9 10">BYS96W</strain>
    </source>
</reference>
<dbReference type="PANTHER" id="PTHR23514">
    <property type="entry name" value="BYPASS OF STOP CODON PROTEIN 6"/>
    <property type="match status" value="1"/>
</dbReference>
<feature type="transmembrane region" description="Helical" evidence="7">
    <location>
        <begin position="134"/>
        <end position="154"/>
    </location>
</feature>
<keyword evidence="10" id="KW-1185">Reference proteome</keyword>
<evidence type="ECO:0000256" key="3">
    <source>
        <dbReference type="ARBA" id="ARBA00022448"/>
    </source>
</evidence>
<feature type="transmembrane region" description="Helical" evidence="7">
    <location>
        <begin position="241"/>
        <end position="260"/>
    </location>
</feature>
<dbReference type="CDD" id="cd06174">
    <property type="entry name" value="MFS"/>
    <property type="match status" value="1"/>
</dbReference>
<gene>
    <name evidence="9" type="ORF">ACG00X_20945</name>
</gene>
<dbReference type="EMBL" id="JBIGIA010000020">
    <property type="protein sequence ID" value="MFG6459310.1"/>
    <property type="molecule type" value="Genomic_DNA"/>
</dbReference>
<comment type="caution">
    <text evidence="9">The sequence shown here is derived from an EMBL/GenBank/DDBJ whole genome shotgun (WGS) entry which is preliminary data.</text>
</comment>
<dbReference type="SUPFAM" id="SSF103473">
    <property type="entry name" value="MFS general substrate transporter"/>
    <property type="match status" value="1"/>
</dbReference>
<feature type="transmembrane region" description="Helical" evidence="7">
    <location>
        <begin position="72"/>
        <end position="93"/>
    </location>
</feature>
<sequence>MTAWPRIFVYYLCGVFAAAQLGKLAALAPLISRDLHLGLAAMAALTSLLEVSGALLGGAAGRHLPRFGLQRGLAFAMLALALGAGGAALAQGVPLVTVARLCESLGYLVTVVAAPVLIATAAPPQRQAAAMTLWSTFVPVGMAFGAFAYAQAAGLSNWRWAQGLSVAVGLALAAGLLAMQAHTERAAPQPPAGPTPALRQRTGAPLWLLVASFGVYALAEVGLLALMPSLLTRAGLPLAEAGAWTAAAALANVPASVIGARLTRRPGFVPRALVLSLLVSGALYPLAFAFGAPPVQLAVAAVLTNLASGVFASLVFALLPRVAGSPDRLSLASGRLTQFGASGALLGPPLIGSIVERAGWQAAGATCLALSAVAAGLAWFSSRRPSATADSSARQPC</sequence>
<dbReference type="Pfam" id="PF07690">
    <property type="entry name" value="MFS_1"/>
    <property type="match status" value="1"/>
</dbReference>
<feature type="transmembrane region" description="Helical" evidence="7">
    <location>
        <begin position="160"/>
        <end position="179"/>
    </location>
</feature>
<keyword evidence="5 7" id="KW-1133">Transmembrane helix</keyword>
<feature type="transmembrane region" description="Helical" evidence="7">
    <location>
        <begin position="331"/>
        <end position="352"/>
    </location>
</feature>
<feature type="transmembrane region" description="Helical" evidence="7">
    <location>
        <begin position="206"/>
        <end position="229"/>
    </location>
</feature>
<evidence type="ECO:0000256" key="5">
    <source>
        <dbReference type="ARBA" id="ARBA00022989"/>
    </source>
</evidence>
<dbReference type="RefSeq" id="WP_394491170.1">
    <property type="nucleotide sequence ID" value="NZ_JBIGIA010000020.1"/>
</dbReference>
<dbReference type="PANTHER" id="PTHR23514:SF3">
    <property type="entry name" value="BYPASS OF STOP CODON PROTEIN 6"/>
    <property type="match status" value="1"/>
</dbReference>
<evidence type="ECO:0000259" key="8">
    <source>
        <dbReference type="PROSITE" id="PS50850"/>
    </source>
</evidence>
<feature type="transmembrane region" description="Helical" evidence="7">
    <location>
        <begin position="297"/>
        <end position="319"/>
    </location>
</feature>
<evidence type="ECO:0000313" key="10">
    <source>
        <dbReference type="Proteomes" id="UP001606305"/>
    </source>
</evidence>
<proteinExistence type="inferred from homology"/>
<dbReference type="InterPro" id="IPR011701">
    <property type="entry name" value="MFS"/>
</dbReference>
<comment type="subcellular location">
    <subcellularLocation>
        <location evidence="1">Endomembrane system</location>
        <topology evidence="1">Multi-pass membrane protein</topology>
    </subcellularLocation>
</comment>